<dbReference type="EMBL" id="KM986882">
    <property type="protein sequence ID" value="AKN91078.1"/>
    <property type="molecule type" value="Genomic_DNA"/>
</dbReference>
<keyword evidence="3" id="KW-1185">Reference proteome</keyword>
<dbReference type="KEGG" id="vg:18267025"/>
<reference evidence="1 3" key="1">
    <citation type="journal article" date="1993" name="J. Gen. Virol.">
        <title>Nucleotide sequence of the Buzura suppressaria single nucleocapsid nuclear polyhedrosis virus polyhedrin gene.</title>
        <authorList>
            <person name="Hu Z.H."/>
            <person name="Liu M.F."/>
            <person name="Jin F."/>
            <person name="Wang Z.X."/>
            <person name="Liu X.Y."/>
            <person name="Li M.J."/>
            <person name="Liang B.F."/>
            <person name="Xie T.E."/>
        </authorList>
    </citation>
    <scope>NUCLEOTIDE SEQUENCE [LARGE SCALE GENOMIC DNA]</scope>
    <source>
        <strain evidence="1">Hubei</strain>
    </source>
</reference>
<accession>W5VLD0</accession>
<reference evidence="1 3" key="3">
    <citation type="journal article" date="1998" name="J. Gen. Virol.">
        <title>The single-nucleocapsid nucleopolyhedrovirus of Buzura suppressaria encodes a P10 protein.</title>
        <authorList>
            <person name="van Oers M.M."/>
            <person name="Hu Z."/>
            <person name="Arif B.M."/>
            <person name="van Strien E.A."/>
            <person name="van Lent J.W."/>
            <person name="Vlak J.M."/>
        </authorList>
    </citation>
    <scope>NUCLEOTIDE SEQUENCE [LARGE SCALE GENOMIC DNA]</scope>
    <source>
        <strain evidence="1">Hubei</strain>
    </source>
</reference>
<reference evidence="1 3" key="6">
    <citation type="journal article" date="2014" name="PLoS ONE">
        <title>Genome Sequence and Analysis of Buzura suppressaria Nucleopolyhedrovirus: A Group II Alphabaculovirus.</title>
        <authorList>
            <person name="Zhu Z."/>
            <person name="Yin F."/>
            <person name="Liu X."/>
            <person name="Hou D."/>
            <person name="Wang J."/>
            <person name="Zhang L."/>
            <person name="Arif B."/>
            <person name="Wang H."/>
            <person name="Deng F."/>
            <person name="Hu Z."/>
        </authorList>
    </citation>
    <scope>NUCLEOTIDE SEQUENCE [LARGE SCALE GENOMIC DNA]</scope>
    <source>
        <strain evidence="1">Hubei</strain>
    </source>
</reference>
<dbReference type="Proteomes" id="UP000214366">
    <property type="component" value="Segment"/>
</dbReference>
<protein>
    <submittedName>
        <fullName evidence="1">ORF-105</fullName>
    </submittedName>
    <submittedName>
        <fullName evidence="2">ORF-108</fullName>
    </submittedName>
</protein>
<organismHost>
    <name type="scientific">Lepidoptera</name>
    <name type="common">moths &amp; butterflies</name>
    <dbReference type="NCBI Taxonomy" id="7088"/>
</organismHost>
<organism evidence="1 3">
    <name type="scientific">Buzura suppressaria nuclear polyhedrosis virus</name>
    <name type="common">BsNPV</name>
    <dbReference type="NCBI Taxonomy" id="74320"/>
    <lineage>
        <taxon>Viruses</taxon>
        <taxon>Viruses incertae sedis</taxon>
        <taxon>Naldaviricetes</taxon>
        <taxon>Lefavirales</taxon>
        <taxon>Baculoviridae</taxon>
        <taxon>Alphabaculovirus</taxon>
        <taxon>Alphabaculovirus busuppressariae</taxon>
    </lineage>
</organism>
<evidence type="ECO:0000313" key="3">
    <source>
        <dbReference type="Proteomes" id="UP000214366"/>
    </source>
</evidence>
<reference evidence="1 3" key="5">
    <citation type="journal article" date="1998" name="Virus Res.">
        <title>Genetic organization of the HindIII-I region of the single-nucleocapsid nucleopolyhedrovirus of Buzura suppressaria.</title>
        <authorList>
            <person name="Hu Z.H."/>
            <person name="Arif B.M."/>
            <person name="Sun J.S."/>
            <person name="Chen X.W."/>
            <person name="Zuidema D."/>
            <person name="Goldbach R.W."/>
            <person name="Vlak J.M."/>
        </authorList>
    </citation>
    <scope>NUCLEOTIDE SEQUENCE [LARGE SCALE GENOMIC DNA]</scope>
    <source>
        <strain evidence="1">Hubei</strain>
    </source>
</reference>
<dbReference type="EMBL" id="KF611977">
    <property type="protein sequence ID" value="AHH82694.1"/>
    <property type="molecule type" value="Genomic_DNA"/>
</dbReference>
<dbReference type="GeneID" id="18267025"/>
<reference evidence="1 3" key="4">
    <citation type="journal article" date="1998" name="J. Gen. Virol.">
        <title>Distinct gene arrangement in the Buzura suppressaria single-nucleocapsid nucleopolyhedrovirus genome.</title>
        <authorList>
            <person name="Hu Z.H."/>
            <person name="Arif B.M."/>
            <person name="Jin F."/>
            <person name="Martens J.W."/>
            <person name="Chen X.W."/>
            <person name="Sun J.S."/>
            <person name="Zuidema D."/>
            <person name="Goldbach R.W."/>
            <person name="Vlak J.M."/>
        </authorList>
    </citation>
    <scope>NUCLEOTIDE SEQUENCE [LARGE SCALE GENOMIC DNA]</scope>
    <source>
        <strain evidence="1">Hubei</strain>
    </source>
</reference>
<sequence length="110" mass="12020">MYRVDNSKIYNTNSTVDRLVREHGAIRSDLQRLRSQLHEVCSQAVGTDNNLCSRIHASPSSINNNGALHKTSDPLNFSLTSPALAITAARQNAARSRNSFTPIGVETVTV</sequence>
<evidence type="ECO:0000313" key="2">
    <source>
        <dbReference type="EMBL" id="AKN91078.1"/>
    </source>
</evidence>
<reference evidence="2" key="7">
    <citation type="submission" date="2014-10" db="EMBL/GenBank/DDBJ databases">
        <authorList>
            <person name="Seo M.-J."/>
            <person name="Seok Y.J."/>
            <person name="Cha I.-T."/>
        </authorList>
    </citation>
    <scope>NUCLEOTIDE SEQUENCE</scope>
    <source>
        <strain evidence="2">Guangxi</strain>
    </source>
</reference>
<proteinExistence type="predicted"/>
<evidence type="ECO:0000313" key="1">
    <source>
        <dbReference type="EMBL" id="AHH82694.1"/>
    </source>
</evidence>
<dbReference type="OrthoDB" id="29262at10239"/>
<dbReference type="RefSeq" id="YP_009001882.1">
    <property type="nucleotide sequence ID" value="NC_023442.1"/>
</dbReference>
<reference evidence="1 3" key="2">
    <citation type="journal article" date="1997" name="Virus Res.">
        <title>Characterization of the ecdysteroid UDP-glucosyltransferase gene of a single nucleocapsid nucleopolyhedrovirus of Buzura suppressaria.</title>
        <authorList>
            <person name="Hu Z.H."/>
            <person name="Broer R."/>
            <person name="Westerlaken J."/>
            <person name="Martens J.W."/>
            <person name="Jin F."/>
            <person name="Jehle J.A."/>
            <person name="Wang L.M."/>
            <person name="Vlak J.M."/>
        </authorList>
    </citation>
    <scope>NUCLEOTIDE SEQUENCE [LARGE SCALE GENOMIC DNA]</scope>
    <source>
        <strain evidence="1">Hubei</strain>
    </source>
</reference>
<name>W5VLD0_NPVBS</name>